<dbReference type="PATRIC" id="fig|1125712.3.peg.1786"/>
<dbReference type="RefSeq" id="WP_021726702.1">
    <property type="nucleotide sequence ID" value="NZ_AWEZ01000061.1"/>
</dbReference>
<dbReference type="eggNOG" id="ENOG503465E">
    <property type="taxonomic scope" value="Bacteria"/>
</dbReference>
<dbReference type="Proteomes" id="UP000016638">
    <property type="component" value="Unassembled WGS sequence"/>
</dbReference>
<sequence length="170" mass="17974">MRIDIIGLKDALEKNVGVWDARAEEAERLAARLEAFDPASLGLEGEGYSALRERVTSHAPFAKSQASLLRSLSEGCARNLDAAALLEPFEPDGSVDTDHLSDELSRARSELDEGLYRHPPLLRAGHALSPGPSSGTLESDLFEGGGWMASPSRGSRGSSTPTSSSTVTPG</sequence>
<proteinExistence type="predicted"/>
<accession>U2TLA4</accession>
<feature type="compositionally biased region" description="Low complexity" evidence="1">
    <location>
        <begin position="150"/>
        <end position="170"/>
    </location>
</feature>
<evidence type="ECO:0000313" key="2">
    <source>
        <dbReference type="EMBL" id="ERL06963.1"/>
    </source>
</evidence>
<feature type="region of interest" description="Disordered" evidence="1">
    <location>
        <begin position="122"/>
        <end position="170"/>
    </location>
</feature>
<gene>
    <name evidence="2" type="ORF">HMPREF1316_0945</name>
</gene>
<reference evidence="2 3" key="1">
    <citation type="submission" date="2013-08" db="EMBL/GenBank/DDBJ databases">
        <authorList>
            <person name="Durkin A.S."/>
            <person name="Haft D.R."/>
            <person name="McCorrison J."/>
            <person name="Torralba M."/>
            <person name="Gillis M."/>
            <person name="Haft D.H."/>
            <person name="Methe B."/>
            <person name="Sutton G."/>
            <person name="Nelson K.E."/>
        </authorList>
    </citation>
    <scope>NUCLEOTIDE SEQUENCE [LARGE SCALE GENOMIC DNA]</scope>
    <source>
        <strain evidence="2 3">F0195</strain>
    </source>
</reference>
<comment type="caution">
    <text evidence="2">The sequence shown here is derived from an EMBL/GenBank/DDBJ whole genome shotgun (WGS) entry which is preliminary data.</text>
</comment>
<dbReference type="EMBL" id="AWEZ01000061">
    <property type="protein sequence ID" value="ERL06963.1"/>
    <property type="molecule type" value="Genomic_DNA"/>
</dbReference>
<protein>
    <submittedName>
        <fullName evidence="2">Uncharacterized protein</fullName>
    </submittedName>
</protein>
<organism evidence="2 3">
    <name type="scientific">Olsenella profusa F0195</name>
    <dbReference type="NCBI Taxonomy" id="1125712"/>
    <lineage>
        <taxon>Bacteria</taxon>
        <taxon>Bacillati</taxon>
        <taxon>Actinomycetota</taxon>
        <taxon>Coriobacteriia</taxon>
        <taxon>Coriobacteriales</taxon>
        <taxon>Atopobiaceae</taxon>
        <taxon>Olsenella</taxon>
    </lineage>
</organism>
<name>U2TLA4_9ACTN</name>
<dbReference type="AlphaFoldDB" id="U2TLA4"/>
<evidence type="ECO:0000313" key="3">
    <source>
        <dbReference type="Proteomes" id="UP000016638"/>
    </source>
</evidence>
<keyword evidence="3" id="KW-1185">Reference proteome</keyword>
<evidence type="ECO:0000256" key="1">
    <source>
        <dbReference type="SAM" id="MobiDB-lite"/>
    </source>
</evidence>